<organism evidence="2 3">
    <name type="scientific">Jaapia argillacea MUCL 33604</name>
    <dbReference type="NCBI Taxonomy" id="933084"/>
    <lineage>
        <taxon>Eukaryota</taxon>
        <taxon>Fungi</taxon>
        <taxon>Dikarya</taxon>
        <taxon>Basidiomycota</taxon>
        <taxon>Agaricomycotina</taxon>
        <taxon>Agaricomycetes</taxon>
        <taxon>Agaricomycetidae</taxon>
        <taxon>Jaapiales</taxon>
        <taxon>Jaapiaceae</taxon>
        <taxon>Jaapia</taxon>
    </lineage>
</organism>
<keyword evidence="3" id="KW-1185">Reference proteome</keyword>
<gene>
    <name evidence="2" type="ORF">JAAARDRAFT_133102</name>
</gene>
<evidence type="ECO:0000313" key="3">
    <source>
        <dbReference type="Proteomes" id="UP000027265"/>
    </source>
</evidence>
<dbReference type="InParanoid" id="A0A067PMJ4"/>
<feature type="non-terminal residue" evidence="2">
    <location>
        <position position="1"/>
    </location>
</feature>
<reference evidence="3" key="1">
    <citation type="journal article" date="2014" name="Proc. Natl. Acad. Sci. U.S.A.">
        <title>Extensive sampling of basidiomycete genomes demonstrates inadequacy of the white-rot/brown-rot paradigm for wood decay fungi.</title>
        <authorList>
            <person name="Riley R."/>
            <person name="Salamov A.A."/>
            <person name="Brown D.W."/>
            <person name="Nagy L.G."/>
            <person name="Floudas D."/>
            <person name="Held B.W."/>
            <person name="Levasseur A."/>
            <person name="Lombard V."/>
            <person name="Morin E."/>
            <person name="Otillar R."/>
            <person name="Lindquist E.A."/>
            <person name="Sun H."/>
            <person name="LaButti K.M."/>
            <person name="Schmutz J."/>
            <person name="Jabbour D."/>
            <person name="Luo H."/>
            <person name="Baker S.E."/>
            <person name="Pisabarro A.G."/>
            <person name="Walton J.D."/>
            <person name="Blanchette R.A."/>
            <person name="Henrissat B."/>
            <person name="Martin F."/>
            <person name="Cullen D."/>
            <person name="Hibbett D.S."/>
            <person name="Grigoriev I.V."/>
        </authorList>
    </citation>
    <scope>NUCLEOTIDE SEQUENCE [LARGE SCALE GENOMIC DNA]</scope>
    <source>
        <strain evidence="3">MUCL 33604</strain>
    </source>
</reference>
<dbReference type="EMBL" id="KL197723">
    <property type="protein sequence ID" value="KDQ56018.1"/>
    <property type="molecule type" value="Genomic_DNA"/>
</dbReference>
<proteinExistence type="predicted"/>
<evidence type="ECO:0008006" key="4">
    <source>
        <dbReference type="Google" id="ProtNLM"/>
    </source>
</evidence>
<sequence length="340" mass="37665">VKEFRDGKVSKGKAILLITQELAKANPPELDQQGSTFANPLQSYINMLESHEQEICNAADRGRGRRGRSPSEEQSLHRGRSKCRRRPHLDESKFPWRVNKAIQSSLVSPQLLQTQESIDNFSCDIKCTKAALQNSFICPDFPNSEFIPAFMGKAVNFNAILAHLHSSTITEHRTQSIGEGISIHVDTQPEIAKSVRTQGNWLNACLKYNKAILCIFPHRGPGLNTYFQHISSLFSASIPAIHSQIIAYDKAVRKHVGSHRDIQLSDIHKFAAIKMAHIDSFGIGVATPSGGAEKKGRGQSRGGYNTKDTAPCNNWNADCCNIHSGKCRYAHVCSKCGHKH</sequence>
<dbReference type="OrthoDB" id="2355984at2759"/>
<dbReference type="HOGENOM" id="CLU_041692_1_0_1"/>
<dbReference type="STRING" id="933084.A0A067PMJ4"/>
<evidence type="ECO:0000256" key="1">
    <source>
        <dbReference type="SAM" id="MobiDB-lite"/>
    </source>
</evidence>
<accession>A0A067PMJ4</accession>
<dbReference type="Proteomes" id="UP000027265">
    <property type="component" value="Unassembled WGS sequence"/>
</dbReference>
<evidence type="ECO:0000313" key="2">
    <source>
        <dbReference type="EMBL" id="KDQ56018.1"/>
    </source>
</evidence>
<dbReference type="AlphaFoldDB" id="A0A067PMJ4"/>
<name>A0A067PMJ4_9AGAM</name>
<protein>
    <recommendedName>
        <fullName evidence="4">C3H1-type domain-containing protein</fullName>
    </recommendedName>
</protein>
<feature type="region of interest" description="Disordered" evidence="1">
    <location>
        <begin position="59"/>
        <end position="85"/>
    </location>
</feature>